<gene>
    <name evidence="1" type="ORF">FHX39_001472</name>
</gene>
<evidence type="ECO:0000313" key="1">
    <source>
        <dbReference type="EMBL" id="MBB3326528.1"/>
    </source>
</evidence>
<accession>A0A7W5P6K3</accession>
<dbReference type="AlphaFoldDB" id="A0A7W5P6K3"/>
<protein>
    <submittedName>
        <fullName evidence="1">Uncharacterized protein</fullName>
    </submittedName>
</protein>
<organism evidence="1 2">
    <name type="scientific">Microlunatus antarcticus</name>
    <dbReference type="NCBI Taxonomy" id="53388"/>
    <lineage>
        <taxon>Bacteria</taxon>
        <taxon>Bacillati</taxon>
        <taxon>Actinomycetota</taxon>
        <taxon>Actinomycetes</taxon>
        <taxon>Propionibacteriales</taxon>
        <taxon>Propionibacteriaceae</taxon>
        <taxon>Microlunatus</taxon>
    </lineage>
</organism>
<dbReference type="RefSeq" id="WP_183337457.1">
    <property type="nucleotide sequence ID" value="NZ_JACHZG010000001.1"/>
</dbReference>
<keyword evidence="2" id="KW-1185">Reference proteome</keyword>
<evidence type="ECO:0000313" key="2">
    <source>
        <dbReference type="Proteomes" id="UP000565572"/>
    </source>
</evidence>
<dbReference type="EMBL" id="JACHZG010000001">
    <property type="protein sequence ID" value="MBB3326528.1"/>
    <property type="molecule type" value="Genomic_DNA"/>
</dbReference>
<sequence length="65" mass="7141">MQMSFEGPPKYVRMPRRDEVGTVIQVGKNMGGSINVYAYVGSIEATGEVCFYGSSRVTRCDEDGN</sequence>
<proteinExistence type="predicted"/>
<name>A0A7W5P6K3_9ACTN</name>
<reference evidence="1 2" key="1">
    <citation type="submission" date="2020-08" db="EMBL/GenBank/DDBJ databases">
        <title>Sequencing the genomes of 1000 actinobacteria strains.</title>
        <authorList>
            <person name="Klenk H.-P."/>
        </authorList>
    </citation>
    <scope>NUCLEOTIDE SEQUENCE [LARGE SCALE GENOMIC DNA]</scope>
    <source>
        <strain evidence="1 2">DSM 11053</strain>
    </source>
</reference>
<dbReference type="Proteomes" id="UP000565572">
    <property type="component" value="Unassembled WGS sequence"/>
</dbReference>
<comment type="caution">
    <text evidence="1">The sequence shown here is derived from an EMBL/GenBank/DDBJ whole genome shotgun (WGS) entry which is preliminary data.</text>
</comment>